<protein>
    <recommendedName>
        <fullName evidence="7">Butyrate kinase</fullName>
    </recommendedName>
</protein>
<organism evidence="5 6">
    <name type="scientific">Tilletia controversa</name>
    <name type="common">dwarf bunt fungus</name>
    <dbReference type="NCBI Taxonomy" id="13291"/>
    <lineage>
        <taxon>Eukaryota</taxon>
        <taxon>Fungi</taxon>
        <taxon>Dikarya</taxon>
        <taxon>Basidiomycota</taxon>
        <taxon>Ustilaginomycotina</taxon>
        <taxon>Exobasidiomycetes</taxon>
        <taxon>Tilletiales</taxon>
        <taxon>Tilletiaceae</taxon>
        <taxon>Tilletia</taxon>
    </lineage>
</organism>
<dbReference type="PROSITE" id="PS01076">
    <property type="entry name" value="ACETATE_KINASE_2"/>
    <property type="match status" value="1"/>
</dbReference>
<keyword evidence="6" id="KW-1185">Reference proteome</keyword>
<dbReference type="GO" id="GO:0006083">
    <property type="term" value="P:acetate metabolic process"/>
    <property type="evidence" value="ECO:0007669"/>
    <property type="project" value="TreeGrafter"/>
</dbReference>
<keyword evidence="3" id="KW-0418">Kinase</keyword>
<evidence type="ECO:0008006" key="7">
    <source>
        <dbReference type="Google" id="ProtNLM"/>
    </source>
</evidence>
<evidence type="ECO:0000313" key="6">
    <source>
        <dbReference type="Proteomes" id="UP000077684"/>
    </source>
</evidence>
<comment type="caution">
    <text evidence="5">The sequence shown here is derived from an EMBL/GenBank/DDBJ whole genome shotgun (WGS) entry which is preliminary data.</text>
</comment>
<evidence type="ECO:0000256" key="3">
    <source>
        <dbReference type="ARBA" id="ARBA00022777"/>
    </source>
</evidence>
<dbReference type="SUPFAM" id="SSF53067">
    <property type="entry name" value="Actin-like ATPase domain"/>
    <property type="match status" value="1"/>
</dbReference>
<reference evidence="5" key="2">
    <citation type="journal article" date="2019" name="IMA Fungus">
        <title>Genome sequencing and comparison of five Tilletia species to identify candidate genes for the detection of regulated species infecting wheat.</title>
        <authorList>
            <person name="Nguyen H.D.T."/>
            <person name="Sultana T."/>
            <person name="Kesanakurti P."/>
            <person name="Hambleton S."/>
        </authorList>
    </citation>
    <scope>NUCLEOTIDE SEQUENCE</scope>
    <source>
        <strain evidence="5">DAOMC 236426</strain>
    </source>
</reference>
<keyword evidence="4" id="KW-0067">ATP-binding</keyword>
<proteinExistence type="predicted"/>
<dbReference type="PANTHER" id="PTHR21060:SF15">
    <property type="entry name" value="ACETATE KINASE-RELATED"/>
    <property type="match status" value="1"/>
</dbReference>
<evidence type="ECO:0000313" key="5">
    <source>
        <dbReference type="EMBL" id="KAE8246606.1"/>
    </source>
</evidence>
<dbReference type="InterPro" id="IPR043129">
    <property type="entry name" value="ATPase_NBD"/>
</dbReference>
<dbReference type="InterPro" id="IPR023865">
    <property type="entry name" value="Aliphatic_acid_kinase_CS"/>
</dbReference>
<accession>A0A8X7MSW2</accession>
<evidence type="ECO:0000256" key="1">
    <source>
        <dbReference type="ARBA" id="ARBA00022679"/>
    </source>
</evidence>
<dbReference type="Proteomes" id="UP000077684">
    <property type="component" value="Unassembled WGS sequence"/>
</dbReference>
<dbReference type="PRINTS" id="PR00471">
    <property type="entry name" value="ACETATEKNASE"/>
</dbReference>
<keyword evidence="2" id="KW-0547">Nucleotide-binding</keyword>
<reference evidence="5" key="1">
    <citation type="submission" date="2016-04" db="EMBL/GenBank/DDBJ databases">
        <authorList>
            <person name="Nguyen H.D."/>
            <person name="Samba Siva P."/>
            <person name="Cullis J."/>
            <person name="Levesque C.A."/>
            <person name="Hambleton S."/>
        </authorList>
    </citation>
    <scope>NUCLEOTIDE SEQUENCE</scope>
    <source>
        <strain evidence="5">DAOMC 236426</strain>
    </source>
</reference>
<dbReference type="PANTHER" id="PTHR21060">
    <property type="entry name" value="ACETATE KINASE"/>
    <property type="match status" value="1"/>
</dbReference>
<sequence length="89" mass="9893">MPNADQLCLWDTAFHWTIPEEISTYPVWQPEANQLPEGMPLRKWGFHGLSYSSVLRQVSAFLERPASTLNLIIAHLGSGASLCAIRAGK</sequence>
<name>A0A8X7MSW2_9BASI</name>
<evidence type="ECO:0000256" key="4">
    <source>
        <dbReference type="ARBA" id="ARBA00022840"/>
    </source>
</evidence>
<dbReference type="InterPro" id="IPR000890">
    <property type="entry name" value="Aliphatic_acid_kin_short-chain"/>
</dbReference>
<keyword evidence="1" id="KW-0808">Transferase</keyword>
<dbReference type="GO" id="GO:0008776">
    <property type="term" value="F:acetate kinase activity"/>
    <property type="evidence" value="ECO:0007669"/>
    <property type="project" value="TreeGrafter"/>
</dbReference>
<dbReference type="EMBL" id="LWDE02000564">
    <property type="protein sequence ID" value="KAE8246606.1"/>
    <property type="molecule type" value="Genomic_DNA"/>
</dbReference>
<dbReference type="Gene3D" id="3.30.420.40">
    <property type="match status" value="2"/>
</dbReference>
<gene>
    <name evidence="5" type="ORF">A4X06_0g4953</name>
</gene>
<evidence type="ECO:0000256" key="2">
    <source>
        <dbReference type="ARBA" id="ARBA00022741"/>
    </source>
</evidence>
<dbReference type="AlphaFoldDB" id="A0A8X7MSW2"/>
<dbReference type="Pfam" id="PF00871">
    <property type="entry name" value="Acetate_kinase"/>
    <property type="match status" value="1"/>
</dbReference>
<dbReference type="GO" id="GO:0005524">
    <property type="term" value="F:ATP binding"/>
    <property type="evidence" value="ECO:0007669"/>
    <property type="project" value="UniProtKB-KW"/>
</dbReference>